<dbReference type="EMBL" id="JAOVZO020000015">
    <property type="protein sequence ID" value="MDC8013077.1"/>
    <property type="molecule type" value="Genomic_DNA"/>
</dbReference>
<feature type="compositionally biased region" description="Basic residues" evidence="1">
    <location>
        <begin position="1"/>
        <end position="10"/>
    </location>
</feature>
<dbReference type="Pfam" id="PF05597">
    <property type="entry name" value="Phasin"/>
    <property type="match status" value="1"/>
</dbReference>
<dbReference type="InterPro" id="IPR008769">
    <property type="entry name" value="PhaF_PhaI"/>
</dbReference>
<keyword evidence="3" id="KW-1185">Reference proteome</keyword>
<reference evidence="2" key="1">
    <citation type="submission" date="2023-02" db="EMBL/GenBank/DDBJ databases">
        <title>Tahibacter soli sp. nov. isolated from soil.</title>
        <authorList>
            <person name="Baek J.H."/>
            <person name="Lee J.K."/>
            <person name="Choi D.G."/>
            <person name="Jeon C.O."/>
        </authorList>
    </citation>
    <scope>NUCLEOTIDE SEQUENCE</scope>
    <source>
        <strain evidence="2">BL</strain>
    </source>
</reference>
<feature type="region of interest" description="Disordered" evidence="1">
    <location>
        <begin position="135"/>
        <end position="155"/>
    </location>
</feature>
<dbReference type="NCBIfam" id="TIGR01837">
    <property type="entry name" value="PHA_granule_1"/>
    <property type="match status" value="1"/>
</dbReference>
<accession>A0A9X4BJB4</accession>
<dbReference type="RefSeq" id="WP_263544764.1">
    <property type="nucleotide sequence ID" value="NZ_JAOVZO020000015.1"/>
</dbReference>
<dbReference type="PANTHER" id="PTHR38664">
    <property type="entry name" value="SLR0058 PROTEIN"/>
    <property type="match status" value="1"/>
</dbReference>
<evidence type="ECO:0000313" key="3">
    <source>
        <dbReference type="Proteomes" id="UP001139971"/>
    </source>
</evidence>
<gene>
    <name evidence="2" type="ORF">OD750_011020</name>
</gene>
<comment type="caution">
    <text evidence="2">The sequence shown here is derived from an EMBL/GenBank/DDBJ whole genome shotgun (WGS) entry which is preliminary data.</text>
</comment>
<dbReference type="PANTHER" id="PTHR38664:SF1">
    <property type="entry name" value="SLR0058 PROTEIN"/>
    <property type="match status" value="1"/>
</dbReference>
<name>A0A9X4BJB4_9GAMM</name>
<dbReference type="Proteomes" id="UP001139971">
    <property type="component" value="Unassembled WGS sequence"/>
</dbReference>
<feature type="region of interest" description="Disordered" evidence="1">
    <location>
        <begin position="1"/>
        <end position="21"/>
    </location>
</feature>
<protein>
    <submittedName>
        <fullName evidence="2">Phasin family protein</fullName>
    </submittedName>
</protein>
<sequence length="155" mass="17062">MSKPKLKSKAKPAEKPAENLGKSIMESAQQIWLAGLGAFAKAQEEGTKLFENLVKEGMSLEEKTRKLAFGKADEVRGAVESGVNQVKERTQETWDKLEKVFEDRVSRALGKLGVPGRKELNELASRVEELSREIRKLNGGAAKPAARKSTRAKAE</sequence>
<organism evidence="2 3">
    <name type="scientific">Tahibacter soli</name>
    <dbReference type="NCBI Taxonomy" id="2983605"/>
    <lineage>
        <taxon>Bacteria</taxon>
        <taxon>Pseudomonadati</taxon>
        <taxon>Pseudomonadota</taxon>
        <taxon>Gammaproteobacteria</taxon>
        <taxon>Lysobacterales</taxon>
        <taxon>Rhodanobacteraceae</taxon>
        <taxon>Tahibacter</taxon>
    </lineage>
</organism>
<evidence type="ECO:0000313" key="2">
    <source>
        <dbReference type="EMBL" id="MDC8013077.1"/>
    </source>
</evidence>
<dbReference type="AlphaFoldDB" id="A0A9X4BJB4"/>
<evidence type="ECO:0000256" key="1">
    <source>
        <dbReference type="SAM" id="MobiDB-lite"/>
    </source>
</evidence>
<proteinExistence type="predicted"/>
<feature type="compositionally biased region" description="Basic residues" evidence="1">
    <location>
        <begin position="145"/>
        <end position="155"/>
    </location>
</feature>